<keyword evidence="4 7" id="KW-0238">DNA-binding</keyword>
<dbReference type="InterPro" id="IPR036388">
    <property type="entry name" value="WH-like_DNA-bd_sf"/>
</dbReference>
<feature type="DNA-binding region" description="Fork-head" evidence="7">
    <location>
        <begin position="53"/>
        <end position="150"/>
    </location>
</feature>
<comment type="subcellular location">
    <subcellularLocation>
        <location evidence="1 7">Nucleus</location>
    </subcellularLocation>
</comment>
<feature type="region of interest" description="Disordered" evidence="8">
    <location>
        <begin position="179"/>
        <end position="215"/>
    </location>
</feature>
<name>D0PTS8_LETCA</name>
<dbReference type="PROSITE" id="PS00658">
    <property type="entry name" value="FORK_HEAD_2"/>
    <property type="match status" value="1"/>
</dbReference>
<dbReference type="PANTHER" id="PTHR46721">
    <property type="entry name" value="FORKHEAD BOX PROTEIN N1"/>
    <property type="match status" value="1"/>
</dbReference>
<dbReference type="AlphaFoldDB" id="D0PTS8"/>
<reference evidence="10" key="1">
    <citation type="journal article" date="2009" name="Cell">
        <title>Evolution of genetic networks underlying the emergence of thymopoiesis in vertebrates.</title>
        <authorList>
            <person name="Bajoghli B."/>
            <person name="Aghaallaei N."/>
            <person name="Hess I."/>
            <person name="Rode I."/>
            <person name="Netuschil N."/>
            <person name="Tay B.H."/>
            <person name="Venkatesh B."/>
            <person name="Yu J.K."/>
            <person name="Kaltenbach S.L."/>
            <person name="Holland N.D."/>
            <person name="Diekhoff D."/>
            <person name="Happe C."/>
            <person name="Schorpp M."/>
            <person name="Boehm T."/>
        </authorList>
    </citation>
    <scope>NUCLEOTIDE SEQUENCE</scope>
</reference>
<dbReference type="PROSITE" id="PS50039">
    <property type="entry name" value="FORK_HEAD_3"/>
    <property type="match status" value="1"/>
</dbReference>
<protein>
    <submittedName>
        <fullName evidence="10">Foxn4L protein</fullName>
    </submittedName>
</protein>
<evidence type="ECO:0000256" key="6">
    <source>
        <dbReference type="ARBA" id="ARBA00023242"/>
    </source>
</evidence>
<keyword evidence="6 7" id="KW-0539">Nucleus</keyword>
<evidence type="ECO:0000259" key="9">
    <source>
        <dbReference type="PROSITE" id="PS50039"/>
    </source>
</evidence>
<dbReference type="InterPro" id="IPR030456">
    <property type="entry name" value="TF_fork_head_CS_2"/>
</dbReference>
<accession>D0PTS8</accession>
<proteinExistence type="evidence at transcript level"/>
<dbReference type="InterPro" id="IPR036390">
    <property type="entry name" value="WH_DNA-bd_sf"/>
</dbReference>
<dbReference type="GO" id="GO:0005634">
    <property type="term" value="C:nucleus"/>
    <property type="evidence" value="ECO:0007669"/>
    <property type="project" value="UniProtKB-SubCell"/>
</dbReference>
<feature type="domain" description="Fork-head" evidence="9">
    <location>
        <begin position="53"/>
        <end position="150"/>
    </location>
</feature>
<dbReference type="InterPro" id="IPR049624">
    <property type="entry name" value="FOXN1_4"/>
</dbReference>
<evidence type="ECO:0000313" key="10">
    <source>
        <dbReference type="EMBL" id="ACN78607.1"/>
    </source>
</evidence>
<dbReference type="GO" id="GO:0000976">
    <property type="term" value="F:transcription cis-regulatory region binding"/>
    <property type="evidence" value="ECO:0007669"/>
    <property type="project" value="TreeGrafter"/>
</dbReference>
<dbReference type="GO" id="GO:0000981">
    <property type="term" value="F:DNA-binding transcription factor activity, RNA polymerase II-specific"/>
    <property type="evidence" value="ECO:0007669"/>
    <property type="project" value="TreeGrafter"/>
</dbReference>
<evidence type="ECO:0000256" key="3">
    <source>
        <dbReference type="ARBA" id="ARBA00023015"/>
    </source>
</evidence>
<evidence type="ECO:0000256" key="7">
    <source>
        <dbReference type="PROSITE-ProRule" id="PRU00089"/>
    </source>
</evidence>
<dbReference type="Gene3D" id="1.10.10.10">
    <property type="entry name" value="Winged helix-like DNA-binding domain superfamily/Winged helix DNA-binding domain"/>
    <property type="match status" value="1"/>
</dbReference>
<evidence type="ECO:0000256" key="5">
    <source>
        <dbReference type="ARBA" id="ARBA00023163"/>
    </source>
</evidence>
<dbReference type="SMART" id="SM00339">
    <property type="entry name" value="FH"/>
    <property type="match status" value="1"/>
</dbReference>
<dbReference type="InterPro" id="IPR001766">
    <property type="entry name" value="Fork_head_dom"/>
</dbReference>
<evidence type="ECO:0000256" key="4">
    <source>
        <dbReference type="ARBA" id="ARBA00023125"/>
    </source>
</evidence>
<organism evidence="10">
    <name type="scientific">Lethenteron camtschaticum</name>
    <name type="common">Japanese lamprey</name>
    <name type="synonym">Lampetra japonica</name>
    <dbReference type="NCBI Taxonomy" id="980415"/>
    <lineage>
        <taxon>Eukaryota</taxon>
        <taxon>Metazoa</taxon>
        <taxon>Chordata</taxon>
        <taxon>Craniata</taxon>
        <taxon>Vertebrata</taxon>
        <taxon>Cyclostomata</taxon>
        <taxon>Hyperoartia</taxon>
        <taxon>Petromyzontiformes</taxon>
        <taxon>Petromyzontidae</taxon>
        <taxon>Lethenteron</taxon>
    </lineage>
</organism>
<dbReference type="FunFam" id="1.10.10.10:FF:000122">
    <property type="entry name" value="Forkhead box protein N1"/>
    <property type="match status" value="1"/>
</dbReference>
<keyword evidence="5" id="KW-0804">Transcription</keyword>
<dbReference type="EMBL" id="FJ187751">
    <property type="protein sequence ID" value="ACN78607.1"/>
    <property type="molecule type" value="mRNA"/>
</dbReference>
<gene>
    <name evidence="10" type="primary">Foxn4L</name>
</gene>
<dbReference type="SUPFAM" id="SSF46785">
    <property type="entry name" value="Winged helix' DNA-binding domain"/>
    <property type="match status" value="1"/>
</dbReference>
<dbReference type="PRINTS" id="PR00053">
    <property type="entry name" value="FORKHEAD"/>
</dbReference>
<evidence type="ECO:0000256" key="1">
    <source>
        <dbReference type="ARBA" id="ARBA00004123"/>
    </source>
</evidence>
<keyword evidence="3" id="KW-0805">Transcription regulation</keyword>
<keyword evidence="2" id="KW-0217">Developmental protein</keyword>
<sequence length="374" mass="40685">ARGQEQHRNYLPVQQIHEPYPAMRPYSNGYASHQYSPHKIHTMQGRQHKVYPKPIYSYSCLIAMALKNSKNGSLPVSDIYHFMTENFPYFKTAPDGWKNSVRHNLSLNKCFEKIENKASGGSSRKGCLWTLNPAKVDKMDEEMQKWKRKDPVAIRRSMANPEALDRLVVDKADKMSSSVSAGFAPRSNPMPPQGVQIMAARPAGSPRRSRLPSDGPDPCQVAAIHSPQPVVSASSHGTPEHGQVQRQENGCDGLVSGDHSMEVDSINPSIIDLEIQSSLWDAYQQDNLSLEGLGNASDSLCHSPCLSEHAACSVTDTDAPSPAYTCAASTADCKAAGSISAIFSTPPLYSSLGDELSLAYLCNPAAGAQLVTLM</sequence>
<feature type="non-terminal residue" evidence="10">
    <location>
        <position position="1"/>
    </location>
</feature>
<dbReference type="PANTHER" id="PTHR46721:SF3">
    <property type="entry name" value="FORKHEAD BOX N1"/>
    <property type="match status" value="1"/>
</dbReference>
<evidence type="ECO:0000256" key="8">
    <source>
        <dbReference type="SAM" id="MobiDB-lite"/>
    </source>
</evidence>
<evidence type="ECO:0000256" key="2">
    <source>
        <dbReference type="ARBA" id="ARBA00022473"/>
    </source>
</evidence>
<dbReference type="Pfam" id="PF00250">
    <property type="entry name" value="Forkhead"/>
    <property type="match status" value="1"/>
</dbReference>